<dbReference type="InterPro" id="IPR028098">
    <property type="entry name" value="Glyco_trans_4-like_N"/>
</dbReference>
<keyword evidence="2" id="KW-0328">Glycosyltransferase</keyword>
<evidence type="ECO:0000313" key="6">
    <source>
        <dbReference type="EMBL" id="PFG44319.1"/>
    </source>
</evidence>
<dbReference type="Gene3D" id="3.40.50.2000">
    <property type="entry name" value="Glycogen Phosphorylase B"/>
    <property type="match status" value="2"/>
</dbReference>
<accession>A0A2A9F1M8</accession>
<evidence type="ECO:0000313" key="7">
    <source>
        <dbReference type="Proteomes" id="UP000224130"/>
    </source>
</evidence>
<gene>
    <name evidence="6" type="ORF">ATJ88_3041</name>
</gene>
<dbReference type="Proteomes" id="UP000224130">
    <property type="component" value="Unassembled WGS sequence"/>
</dbReference>
<evidence type="ECO:0000256" key="4">
    <source>
        <dbReference type="SAM" id="MobiDB-lite"/>
    </source>
</evidence>
<dbReference type="OrthoDB" id="3180470at2"/>
<sequence length="473" mass="51476">MRNTTPRNVRRHLLLVTHHYTPERNAPQRRWDALAPRLIAAGVDVSVLAPPPHYPDGDLAESLPEYAPGRISRGVHGERIVRTRYRRHTASLRSRSIDQAVSAWSSIRLGLRLFRHPSMRPDIVVGTVPGIPSMFAAWVLARGLRARFVVEMRDAWPDLIEPAGLLEPRRTVRGRIVRTVRATVHRTVSRLQGRADAVVTTTETFAEVLRSRGVEQVAVVRNGTSFTPVRPEDANESGGDQPSDRPLHHRPLRAAYAGTIGRAQDLATVVRAAARLRDRGVDVDVRVVGTGTDVERLRTLAAALDAPVSISGPVTRAEVRKLYAWADTLLISLRDWPPLEWTVPSKLYEVMAAARPATACVAGEAASLVAENGAGAVVMPGDVDGLMSLWSTWVAEGAPPEVSSAAAHWVAENADDDVLGSRYVDLVDHILAPARHDDGDKASATCPACLPSSRPPEHQVPPHQAAAPHGARR</sequence>
<proteinExistence type="predicted"/>
<dbReference type="RefSeq" id="WP_141538703.1">
    <property type="nucleotide sequence ID" value="NZ_PDJJ01000001.1"/>
</dbReference>
<protein>
    <recommendedName>
        <fullName evidence="1">D-inositol 3-phosphate glycosyltransferase</fullName>
    </recommendedName>
</protein>
<keyword evidence="3 6" id="KW-0808">Transferase</keyword>
<name>A0A2A9F1M8_9MICO</name>
<dbReference type="GO" id="GO:0016758">
    <property type="term" value="F:hexosyltransferase activity"/>
    <property type="evidence" value="ECO:0007669"/>
    <property type="project" value="TreeGrafter"/>
</dbReference>
<keyword evidence="7" id="KW-1185">Reference proteome</keyword>
<dbReference type="PANTHER" id="PTHR45947:SF3">
    <property type="entry name" value="SULFOQUINOVOSYL TRANSFERASE SQD2"/>
    <property type="match status" value="1"/>
</dbReference>
<evidence type="ECO:0000259" key="5">
    <source>
        <dbReference type="Pfam" id="PF13579"/>
    </source>
</evidence>
<dbReference type="AlphaFoldDB" id="A0A2A9F1M8"/>
<feature type="region of interest" description="Disordered" evidence="4">
    <location>
        <begin position="436"/>
        <end position="473"/>
    </location>
</feature>
<reference evidence="6 7" key="1">
    <citation type="submission" date="2017-10" db="EMBL/GenBank/DDBJ databases">
        <title>Sequencing the genomes of 1000 actinobacteria strains.</title>
        <authorList>
            <person name="Klenk H.-P."/>
        </authorList>
    </citation>
    <scope>NUCLEOTIDE SEQUENCE [LARGE SCALE GENOMIC DNA]</scope>
    <source>
        <strain evidence="6 7">DSM 21863</strain>
    </source>
</reference>
<organism evidence="6 7">
    <name type="scientific">Isoptericola jiangsuensis</name>
    <dbReference type="NCBI Taxonomy" id="548579"/>
    <lineage>
        <taxon>Bacteria</taxon>
        <taxon>Bacillati</taxon>
        <taxon>Actinomycetota</taxon>
        <taxon>Actinomycetes</taxon>
        <taxon>Micrococcales</taxon>
        <taxon>Promicromonosporaceae</taxon>
        <taxon>Isoptericola</taxon>
    </lineage>
</organism>
<evidence type="ECO:0000256" key="3">
    <source>
        <dbReference type="ARBA" id="ARBA00022679"/>
    </source>
</evidence>
<dbReference type="Pfam" id="PF13692">
    <property type="entry name" value="Glyco_trans_1_4"/>
    <property type="match status" value="1"/>
</dbReference>
<feature type="region of interest" description="Disordered" evidence="4">
    <location>
        <begin position="224"/>
        <end position="248"/>
    </location>
</feature>
<dbReference type="PANTHER" id="PTHR45947">
    <property type="entry name" value="SULFOQUINOVOSYL TRANSFERASE SQD2"/>
    <property type="match status" value="1"/>
</dbReference>
<feature type="domain" description="Glycosyltransferase subfamily 4-like N-terminal" evidence="5">
    <location>
        <begin position="27"/>
        <end position="223"/>
    </location>
</feature>
<dbReference type="GO" id="GO:1901137">
    <property type="term" value="P:carbohydrate derivative biosynthetic process"/>
    <property type="evidence" value="ECO:0007669"/>
    <property type="project" value="UniProtKB-ARBA"/>
</dbReference>
<evidence type="ECO:0000256" key="2">
    <source>
        <dbReference type="ARBA" id="ARBA00022676"/>
    </source>
</evidence>
<comment type="caution">
    <text evidence="6">The sequence shown here is derived from an EMBL/GenBank/DDBJ whole genome shotgun (WGS) entry which is preliminary data.</text>
</comment>
<dbReference type="Pfam" id="PF13579">
    <property type="entry name" value="Glyco_trans_4_4"/>
    <property type="match status" value="1"/>
</dbReference>
<dbReference type="EMBL" id="PDJJ01000001">
    <property type="protein sequence ID" value="PFG44319.1"/>
    <property type="molecule type" value="Genomic_DNA"/>
</dbReference>
<evidence type="ECO:0000256" key="1">
    <source>
        <dbReference type="ARBA" id="ARBA00021292"/>
    </source>
</evidence>
<dbReference type="InterPro" id="IPR050194">
    <property type="entry name" value="Glycosyltransferase_grp1"/>
</dbReference>
<dbReference type="CDD" id="cd03794">
    <property type="entry name" value="GT4_WbuB-like"/>
    <property type="match status" value="1"/>
</dbReference>
<dbReference type="SUPFAM" id="SSF53756">
    <property type="entry name" value="UDP-Glycosyltransferase/glycogen phosphorylase"/>
    <property type="match status" value="1"/>
</dbReference>